<accession>A0A427TQR0</accession>
<dbReference type="RefSeq" id="WP_125480295.1">
    <property type="nucleotide sequence ID" value="NZ_RSFW01000014.1"/>
</dbReference>
<comment type="caution">
    <text evidence="9">The sequence shown here is derived from an EMBL/GenBank/DDBJ whole genome shotgun (WGS) entry which is preliminary data.</text>
</comment>
<feature type="transmembrane region" description="Helical" evidence="7">
    <location>
        <begin position="219"/>
        <end position="241"/>
    </location>
</feature>
<feature type="transmembrane region" description="Helical" evidence="7">
    <location>
        <begin position="285"/>
        <end position="306"/>
    </location>
</feature>
<feature type="domain" description="Major facilitator superfamily (MFS) profile" evidence="8">
    <location>
        <begin position="175"/>
        <end position="422"/>
    </location>
</feature>
<comment type="subcellular location">
    <subcellularLocation>
        <location evidence="1">Cell membrane</location>
        <topology evidence="1">Multi-pass membrane protein</topology>
    </subcellularLocation>
</comment>
<feature type="transmembrane region" description="Helical" evidence="7">
    <location>
        <begin position="42"/>
        <end position="62"/>
    </location>
</feature>
<gene>
    <name evidence="9" type="ORF">EJA10_12200</name>
</gene>
<keyword evidence="6 7" id="KW-0472">Membrane</keyword>
<dbReference type="OrthoDB" id="9775268at2"/>
<dbReference type="EMBL" id="RSFW01000014">
    <property type="protein sequence ID" value="RSD26636.1"/>
    <property type="molecule type" value="Genomic_DNA"/>
</dbReference>
<evidence type="ECO:0000256" key="1">
    <source>
        <dbReference type="ARBA" id="ARBA00004651"/>
    </source>
</evidence>
<dbReference type="InterPro" id="IPR036259">
    <property type="entry name" value="MFS_trans_sf"/>
</dbReference>
<feature type="transmembrane region" description="Helical" evidence="7">
    <location>
        <begin position="9"/>
        <end position="36"/>
    </location>
</feature>
<evidence type="ECO:0000256" key="3">
    <source>
        <dbReference type="ARBA" id="ARBA00022475"/>
    </source>
</evidence>
<name>A0A427TQR0_9BACI</name>
<evidence type="ECO:0000313" key="10">
    <source>
        <dbReference type="Proteomes" id="UP000279911"/>
    </source>
</evidence>
<evidence type="ECO:0000256" key="2">
    <source>
        <dbReference type="ARBA" id="ARBA00022448"/>
    </source>
</evidence>
<evidence type="ECO:0000313" key="9">
    <source>
        <dbReference type="EMBL" id="RSD26636.1"/>
    </source>
</evidence>
<feature type="transmembrane region" description="Helical" evidence="7">
    <location>
        <begin position="169"/>
        <end position="191"/>
    </location>
</feature>
<evidence type="ECO:0000256" key="4">
    <source>
        <dbReference type="ARBA" id="ARBA00022692"/>
    </source>
</evidence>
<dbReference type="PROSITE" id="PS50850">
    <property type="entry name" value="MFS"/>
    <property type="match status" value="1"/>
</dbReference>
<keyword evidence="3" id="KW-1003">Cell membrane</keyword>
<dbReference type="GO" id="GO:0022857">
    <property type="term" value="F:transmembrane transporter activity"/>
    <property type="evidence" value="ECO:0007669"/>
    <property type="project" value="InterPro"/>
</dbReference>
<dbReference type="AlphaFoldDB" id="A0A427TQR0"/>
<dbReference type="InterPro" id="IPR011701">
    <property type="entry name" value="MFS"/>
</dbReference>
<feature type="transmembrane region" description="Helical" evidence="7">
    <location>
        <begin position="74"/>
        <end position="95"/>
    </location>
</feature>
<evidence type="ECO:0000256" key="5">
    <source>
        <dbReference type="ARBA" id="ARBA00022989"/>
    </source>
</evidence>
<dbReference type="InterPro" id="IPR020846">
    <property type="entry name" value="MFS_dom"/>
</dbReference>
<dbReference type="Gene3D" id="1.20.1250.20">
    <property type="entry name" value="MFS general substrate transporter like domains"/>
    <property type="match status" value="1"/>
</dbReference>
<sequence length="422" mass="46337">MENAVKKNLILFLSGKVTSVLGSSIYAFAIGLYILAETGSSLNFAITLVLSVLPRILLAPVAGTLSDRLSRKRIIISANFASAIWLAIILGAFTFLSQEIWVLYVATTGLSIINTFYSISVTSSIYNMVGPDHLQKATSLNQAAISLSTILGPVLGGVFFGILDIHIFMALNILTFLIAAFASILINYNLFSSRTEKKKSTSIGEDLRDGVSYVKGQPFLLHLVILSIWLNFWFAVFPVAMPYLVLTIRKMTSVQLGIIEGAFSVGMMIMALFLSARKEIRRKEFSITGGMVVMSTVIMLIGLPAVPSLMELSNGMVFAYLIGIVLILSASIMFINTPVFVLLQKNTPDEYRGRVMALLETGSSAMTPLGFILFGFLLEKMPVWLLLGICSFSLMAIVLYLYKEKVFLKLLREEDQPKAVSI</sequence>
<protein>
    <submittedName>
        <fullName evidence="9">MFS transporter</fullName>
    </submittedName>
</protein>
<dbReference type="PANTHER" id="PTHR43266:SF9">
    <property type="entry name" value="PERMEASE, MAJOR FACILITATOR SUPERFAMILY-RELATED"/>
    <property type="match status" value="1"/>
</dbReference>
<feature type="transmembrane region" description="Helical" evidence="7">
    <location>
        <begin position="383"/>
        <end position="402"/>
    </location>
</feature>
<keyword evidence="2" id="KW-0813">Transport</keyword>
<reference evidence="10" key="1">
    <citation type="submission" date="2018-12" db="EMBL/GenBank/DDBJ databases">
        <title>Bacillus chawlae sp. nov., Bacillus glennii sp. nov., and Bacillus saganii sp. nov. Isolated from the Vehicle Assembly Building at Kennedy Space Center where the Viking Spacecraft were Assembled.</title>
        <authorList>
            <person name="Seuylemezian A."/>
            <person name="Vaishampayan P."/>
        </authorList>
    </citation>
    <scope>NUCLEOTIDE SEQUENCE [LARGE SCALE GENOMIC DNA]</scope>
    <source>
        <strain evidence="10">DSM 13966</strain>
    </source>
</reference>
<proteinExistence type="predicted"/>
<feature type="transmembrane region" description="Helical" evidence="7">
    <location>
        <begin position="355"/>
        <end position="377"/>
    </location>
</feature>
<organism evidence="9 10">
    <name type="scientific">Mesobacillus subterraneus</name>
    <dbReference type="NCBI Taxonomy" id="285983"/>
    <lineage>
        <taxon>Bacteria</taxon>
        <taxon>Bacillati</taxon>
        <taxon>Bacillota</taxon>
        <taxon>Bacilli</taxon>
        <taxon>Bacillales</taxon>
        <taxon>Bacillaceae</taxon>
        <taxon>Mesobacillus</taxon>
    </lineage>
</organism>
<dbReference type="GO" id="GO:0005886">
    <property type="term" value="C:plasma membrane"/>
    <property type="evidence" value="ECO:0007669"/>
    <property type="project" value="UniProtKB-SubCell"/>
</dbReference>
<keyword evidence="5 7" id="KW-1133">Transmembrane helix</keyword>
<dbReference type="CDD" id="cd06173">
    <property type="entry name" value="MFS_MefA_like"/>
    <property type="match status" value="1"/>
</dbReference>
<keyword evidence="4 7" id="KW-0812">Transmembrane</keyword>
<feature type="transmembrane region" description="Helical" evidence="7">
    <location>
        <begin position="143"/>
        <end position="163"/>
    </location>
</feature>
<evidence type="ECO:0000256" key="6">
    <source>
        <dbReference type="ARBA" id="ARBA00023136"/>
    </source>
</evidence>
<dbReference type="Proteomes" id="UP000279911">
    <property type="component" value="Unassembled WGS sequence"/>
</dbReference>
<dbReference type="Pfam" id="PF07690">
    <property type="entry name" value="MFS_1"/>
    <property type="match status" value="1"/>
</dbReference>
<feature type="transmembrane region" description="Helical" evidence="7">
    <location>
        <begin position="101"/>
        <end position="122"/>
    </location>
</feature>
<feature type="transmembrane region" description="Helical" evidence="7">
    <location>
        <begin position="253"/>
        <end position="273"/>
    </location>
</feature>
<feature type="transmembrane region" description="Helical" evidence="7">
    <location>
        <begin position="318"/>
        <end position="343"/>
    </location>
</feature>
<dbReference type="PANTHER" id="PTHR43266">
    <property type="entry name" value="MACROLIDE-EFFLUX PROTEIN"/>
    <property type="match status" value="1"/>
</dbReference>
<evidence type="ECO:0000259" key="8">
    <source>
        <dbReference type="PROSITE" id="PS50850"/>
    </source>
</evidence>
<dbReference type="SUPFAM" id="SSF103473">
    <property type="entry name" value="MFS general substrate transporter"/>
    <property type="match status" value="1"/>
</dbReference>
<evidence type="ECO:0000256" key="7">
    <source>
        <dbReference type="SAM" id="Phobius"/>
    </source>
</evidence>